<dbReference type="OrthoDB" id="9807209at2"/>
<feature type="domain" description="Spore protein YkvP/CgeB glycosyl transferase-like" evidence="1">
    <location>
        <begin position="141"/>
        <end position="266"/>
    </location>
</feature>
<dbReference type="Gene3D" id="3.40.50.2000">
    <property type="entry name" value="Glycogen Phosphorylase B"/>
    <property type="match status" value="1"/>
</dbReference>
<dbReference type="KEGG" id="dsl:Dacsa_0002"/>
<evidence type="ECO:0000259" key="1">
    <source>
        <dbReference type="Pfam" id="PF13524"/>
    </source>
</evidence>
<dbReference type="SUPFAM" id="SSF53756">
    <property type="entry name" value="UDP-Glycosyltransferase/glycogen phosphorylase"/>
    <property type="match status" value="1"/>
</dbReference>
<dbReference type="EMBL" id="CP003944">
    <property type="protein sequence ID" value="AFZ48826.1"/>
    <property type="molecule type" value="Genomic_DNA"/>
</dbReference>
<name>K9YPF6_DACS8</name>
<dbReference type="PANTHER" id="PTHR12526">
    <property type="entry name" value="GLYCOSYLTRANSFERASE"/>
    <property type="match status" value="1"/>
</dbReference>
<protein>
    <recommendedName>
        <fullName evidence="1">Spore protein YkvP/CgeB glycosyl transferase-like domain-containing protein</fullName>
    </recommendedName>
</protein>
<dbReference type="Proteomes" id="UP000010482">
    <property type="component" value="Chromosome"/>
</dbReference>
<reference evidence="2" key="1">
    <citation type="submission" date="2012-04" db="EMBL/GenBank/DDBJ databases">
        <title>Finished genome of Dactylococcopsis salina PCC 8305.</title>
        <authorList>
            <consortium name="US DOE Joint Genome Institute"/>
            <person name="Gugger M."/>
            <person name="Coursin T."/>
            <person name="Rippka R."/>
            <person name="Tandeau De Marsac N."/>
            <person name="Huntemann M."/>
            <person name="Wei C.-L."/>
            <person name="Han J."/>
            <person name="Detter J.C."/>
            <person name="Han C."/>
            <person name="Tapia R."/>
            <person name="Daligault H."/>
            <person name="Chen A."/>
            <person name="Krypides N."/>
            <person name="Mavromatis K."/>
            <person name="Markowitz V."/>
            <person name="Szeto E."/>
            <person name="Ivanova N."/>
            <person name="Ovchinnikova G."/>
            <person name="Pagani I."/>
            <person name="Pati A."/>
            <person name="Goodwin L."/>
            <person name="Peters L."/>
            <person name="Pitluck S."/>
            <person name="Woyke T."/>
            <person name="Kerfeld C."/>
        </authorList>
    </citation>
    <scope>NUCLEOTIDE SEQUENCE [LARGE SCALE GENOMIC DNA]</scope>
    <source>
        <strain evidence="2">PCC 8305</strain>
    </source>
</reference>
<organism evidence="2 3">
    <name type="scientific">Dactylococcopsis salina (strain PCC 8305)</name>
    <name type="common">Myxobactron salinum</name>
    <dbReference type="NCBI Taxonomy" id="13035"/>
    <lineage>
        <taxon>Bacteria</taxon>
        <taxon>Bacillati</taxon>
        <taxon>Cyanobacteriota</taxon>
        <taxon>Cyanophyceae</taxon>
        <taxon>Nodosilineales</taxon>
        <taxon>Cymatolegaceae</taxon>
        <taxon>Dactylococcopsis</taxon>
    </lineage>
</organism>
<proteinExistence type="predicted"/>
<dbReference type="AlphaFoldDB" id="K9YPF6"/>
<evidence type="ECO:0000313" key="3">
    <source>
        <dbReference type="Proteomes" id="UP000010482"/>
    </source>
</evidence>
<dbReference type="RefSeq" id="WP_015227839.1">
    <property type="nucleotide sequence ID" value="NC_019780.1"/>
</dbReference>
<keyword evidence="3" id="KW-1185">Reference proteome</keyword>
<dbReference type="Pfam" id="PF13524">
    <property type="entry name" value="Glyco_trans_1_2"/>
    <property type="match status" value="1"/>
</dbReference>
<gene>
    <name evidence="2" type="ORF">Dacsa_0002</name>
</gene>
<dbReference type="eggNOG" id="COG0438">
    <property type="taxonomic scope" value="Bacteria"/>
</dbReference>
<dbReference type="InterPro" id="IPR055259">
    <property type="entry name" value="YkvP/CgeB_Glyco_trans-like"/>
</dbReference>
<sequence length="283" mass="32867">MKILMISAILPSPYTPHSIPTRTFNLMKNLSKLHQITLVAQHYQMAKDTHIEALREWIEDLVIFPQNQEPTRRGIVSRAKRLGQLLKAGTPQSVLSYYSPEMQQWIDEKVREKAFDVITCEHSINETYVRSEWQNQVRTVINIHGSIYGTCQKYLDRSTAVKKSIREQLNLPLLRRYEQNYCSKFSPLQAMAVGVPLVANDRALEGLKVDGATVNLAAMRSNRLEEYIYAIGRLFKDKQLREKLSQNARNLVEKNHNWQRITEQYEKILTANVNHRETTRSLS</sequence>
<dbReference type="HOGENOM" id="CLU_028014_1_0_3"/>
<evidence type="ECO:0000313" key="2">
    <source>
        <dbReference type="EMBL" id="AFZ48826.1"/>
    </source>
</evidence>
<dbReference type="STRING" id="13035.Dacsa_0002"/>
<accession>K9YPF6</accession>